<feature type="transmembrane region" description="Helical" evidence="7">
    <location>
        <begin position="883"/>
        <end position="904"/>
    </location>
</feature>
<keyword evidence="4 7" id="KW-1133">Transmembrane helix</keyword>
<feature type="transmembrane region" description="Helical" evidence="7">
    <location>
        <begin position="31"/>
        <end position="52"/>
    </location>
</feature>
<evidence type="ECO:0000256" key="3">
    <source>
        <dbReference type="ARBA" id="ARBA00022692"/>
    </source>
</evidence>
<dbReference type="PANTHER" id="PTHR12385:SF14">
    <property type="entry name" value="CHOLINE TRANSPORTER-LIKE 2"/>
    <property type="match status" value="1"/>
</dbReference>
<sequence length="950" mass="102934">MGEEGGDGEKFGKPEDKVPEIGEVKRGCTDIACLCLFLIMWVVWIILAIMAMTDGCPDNCNNPYKLVYGFDADGCMCNSDCTAKLGIDNSNKPNLYIPDPREPSLRLCLASCPTDWGFTKNLSTPSGTYRCSGGACNVAGKSEPEFFVQRTKGDTLSNNGMFDNCFLPGSNSTDCWYPTYPTQELLYKCVPMLPANLSEDQSAALGKMGMPVDSSSFGGAMAFMSNPAGEIGTLTAEFTLTWPILLASALIAIILGFVWMILIRLFAMVMLWITCIGLFFLFGIVAVFAWDKTGKVEIFSTINAQTGQNISALAESAGIPGAEATAEPALVEAVAWIFTVLFVVYFVLMFFFIKRIIIAVKVIREAAKAMAAMPMMVFQPVWTLLSLCLLYIWVGLITVYLVSAGEFDPSTGQFVYSGGSCTNLVDRGINVTTTATLITVSLAANVRIRHTANADEYTLDGGNNWATHSFVFGNASLKGTGCTEDAVTGLMRCTTASNTSSNPALPVGSCLGDYLPGTNCTALADEALKLASVGAAGGVGRQQGAIGWDAVTGMFTLSVQENVTIGSSFSATTLRIAARVDPCSDAGGCGSWDLGPHPLVAGVALDKMSFTIKTVSFFSSYNLSYPEVVRACNLYSTEALALSKLVESKQTAMVKQGKVDLNELASSSWGTPTVSNWKSFLPVSLDGNTYQYFCVYHLFMFLWVSNFTVSSGYFILAGSVATWYWTLDKKTLSRPITKSTYRYVRYHMGTVCVGSFIIAVVQLIRILFNYFVNRCKQFENNPLVKAIKCIVNCCLWCLEKIIGYINKNAYIMCATHGYYFCKAAFSGFMLLMRNIMRVAAINVVAGVLLGVGKIFICLSTLGICYVISVQMANDLGLTNGTPFLSLFVVTIIGWYVGASFMGTFEAAVDTIFLSFLHDQEVNNGKDKPYFMADSLQSSIGVSNSKVTPES</sequence>
<dbReference type="AlphaFoldDB" id="A0A7S0VNG2"/>
<evidence type="ECO:0000256" key="4">
    <source>
        <dbReference type="ARBA" id="ARBA00022989"/>
    </source>
</evidence>
<evidence type="ECO:0000256" key="2">
    <source>
        <dbReference type="ARBA" id="ARBA00007168"/>
    </source>
</evidence>
<comment type="similarity">
    <text evidence="2">Belongs to the CTL (choline transporter-like) family.</text>
</comment>
<feature type="transmembrane region" description="Helical" evidence="7">
    <location>
        <begin position="698"/>
        <end position="725"/>
    </location>
</feature>
<proteinExistence type="inferred from homology"/>
<name>A0A7S0VNG2_9CRYP</name>
<feature type="transmembrane region" description="Helical" evidence="7">
    <location>
        <begin position="746"/>
        <end position="768"/>
    </location>
</feature>
<feature type="transmembrane region" description="Helical" evidence="7">
    <location>
        <begin position="333"/>
        <end position="360"/>
    </location>
</feature>
<protein>
    <submittedName>
        <fullName evidence="8">Uncharacterized protein</fullName>
    </submittedName>
</protein>
<dbReference type="GO" id="GO:0016020">
    <property type="term" value="C:membrane"/>
    <property type="evidence" value="ECO:0007669"/>
    <property type="project" value="UniProtKB-SubCell"/>
</dbReference>
<dbReference type="InterPro" id="IPR007603">
    <property type="entry name" value="Choline_transptr-like"/>
</dbReference>
<evidence type="ECO:0000256" key="5">
    <source>
        <dbReference type="ARBA" id="ARBA00023136"/>
    </source>
</evidence>
<evidence type="ECO:0000256" key="6">
    <source>
        <dbReference type="ARBA" id="ARBA00023180"/>
    </source>
</evidence>
<accession>A0A7S0VNG2</accession>
<keyword evidence="5 7" id="KW-0472">Membrane</keyword>
<keyword evidence="6" id="KW-0325">Glycoprotein</keyword>
<gene>
    <name evidence="8" type="ORF">HTEP1355_LOCUS7409</name>
</gene>
<dbReference type="Pfam" id="PF04515">
    <property type="entry name" value="Choline_transpo"/>
    <property type="match status" value="2"/>
</dbReference>
<feature type="transmembrane region" description="Helical" evidence="7">
    <location>
        <begin position="843"/>
        <end position="868"/>
    </location>
</feature>
<feature type="transmembrane region" description="Helical" evidence="7">
    <location>
        <begin position="381"/>
        <end position="402"/>
    </location>
</feature>
<dbReference type="EMBL" id="HBFN01012889">
    <property type="protein sequence ID" value="CAD8793236.1"/>
    <property type="molecule type" value="Transcribed_RNA"/>
</dbReference>
<dbReference type="GO" id="GO:0022857">
    <property type="term" value="F:transmembrane transporter activity"/>
    <property type="evidence" value="ECO:0007669"/>
    <property type="project" value="InterPro"/>
</dbReference>
<feature type="transmembrane region" description="Helical" evidence="7">
    <location>
        <begin position="269"/>
        <end position="290"/>
    </location>
</feature>
<evidence type="ECO:0000313" key="8">
    <source>
        <dbReference type="EMBL" id="CAD8793236.1"/>
    </source>
</evidence>
<evidence type="ECO:0000256" key="1">
    <source>
        <dbReference type="ARBA" id="ARBA00004141"/>
    </source>
</evidence>
<keyword evidence="3 7" id="KW-0812">Transmembrane</keyword>
<comment type="subcellular location">
    <subcellularLocation>
        <location evidence="1">Membrane</location>
        <topology evidence="1">Multi-pass membrane protein</topology>
    </subcellularLocation>
</comment>
<evidence type="ECO:0000256" key="7">
    <source>
        <dbReference type="SAM" id="Phobius"/>
    </source>
</evidence>
<dbReference type="PANTHER" id="PTHR12385">
    <property type="entry name" value="CHOLINE TRANSPORTER-LIKE (SLC FAMILY 44)"/>
    <property type="match status" value="1"/>
</dbReference>
<organism evidence="8">
    <name type="scientific">Hemiselmis tepida</name>
    <dbReference type="NCBI Taxonomy" id="464990"/>
    <lineage>
        <taxon>Eukaryota</taxon>
        <taxon>Cryptophyceae</taxon>
        <taxon>Cryptomonadales</taxon>
        <taxon>Hemiselmidaceae</taxon>
        <taxon>Hemiselmis</taxon>
    </lineage>
</organism>
<feature type="transmembrane region" description="Helical" evidence="7">
    <location>
        <begin position="809"/>
        <end position="831"/>
    </location>
</feature>
<reference evidence="8" key="1">
    <citation type="submission" date="2021-01" db="EMBL/GenBank/DDBJ databases">
        <authorList>
            <person name="Corre E."/>
            <person name="Pelletier E."/>
            <person name="Niang G."/>
            <person name="Scheremetjew M."/>
            <person name="Finn R."/>
            <person name="Kale V."/>
            <person name="Holt S."/>
            <person name="Cochrane G."/>
            <person name="Meng A."/>
            <person name="Brown T."/>
            <person name="Cohen L."/>
        </authorList>
    </citation>
    <scope>NUCLEOTIDE SEQUENCE</scope>
    <source>
        <strain evidence="8">CCMP443</strain>
    </source>
</reference>
<feature type="transmembrane region" description="Helical" evidence="7">
    <location>
        <begin position="240"/>
        <end position="262"/>
    </location>
</feature>